<evidence type="ECO:0008006" key="5">
    <source>
        <dbReference type="Google" id="ProtNLM"/>
    </source>
</evidence>
<proteinExistence type="predicted"/>
<accession>A0AAU9TSL9</accession>
<dbReference type="Pfam" id="PF25597">
    <property type="entry name" value="SH3_retrovirus"/>
    <property type="match status" value="1"/>
</dbReference>
<evidence type="ECO:0000313" key="4">
    <source>
        <dbReference type="Proteomes" id="UP001153954"/>
    </source>
</evidence>
<dbReference type="Proteomes" id="UP001153954">
    <property type="component" value="Unassembled WGS sequence"/>
</dbReference>
<comment type="caution">
    <text evidence="3">The sequence shown here is derived from an EMBL/GenBank/DDBJ whole genome shotgun (WGS) entry which is preliminary data.</text>
</comment>
<sequence>MAQIPKEKLTKFDRKAKKHILLGFSNDIKGYRIYDPVKKQVITSRDVVILEKTEKEKTATVSIERTNSVGESMEESIGEQQTVNKREARITRKPERYGYANACTTSIGDVGMTYAEAISGPENQQWLQAMADELQSFKDNQVWELLILQIILVAKGFTQKPGVDYQETFSPVIRHSTLRLLFALSVQYGMNITHLDVTTAFLNSQLKENIFMHIPEGLTVKECESDYEDNLLEDDVQSDTEDELIDEAVDIPDCSAEDHSESGIDQASSSGCRIIIPSQRTLRGRLYPAEQWKKLSEALNMDLLGDPRAIENWKRSKESPSVETIHNMYYKWFRYRYSRVIIYTANMNDAKIMRIILNDPNGLIKLLNKGDIIIVDRGFRDVKVYLEELGFKMPAMKRKRHQLTTDVSNESRFVTKIRWVVEAVHGNHHKLDNKLLPKTSVFCRIACF</sequence>
<evidence type="ECO:0000259" key="1">
    <source>
        <dbReference type="Pfam" id="PF07727"/>
    </source>
</evidence>
<evidence type="ECO:0000259" key="2">
    <source>
        <dbReference type="Pfam" id="PF25597"/>
    </source>
</evidence>
<dbReference type="AlphaFoldDB" id="A0AAU9TSL9"/>
<name>A0AAU9TSL9_EUPED</name>
<organism evidence="3 4">
    <name type="scientific">Euphydryas editha</name>
    <name type="common">Edith's checkerspot</name>
    <dbReference type="NCBI Taxonomy" id="104508"/>
    <lineage>
        <taxon>Eukaryota</taxon>
        <taxon>Metazoa</taxon>
        <taxon>Ecdysozoa</taxon>
        <taxon>Arthropoda</taxon>
        <taxon>Hexapoda</taxon>
        <taxon>Insecta</taxon>
        <taxon>Pterygota</taxon>
        <taxon>Neoptera</taxon>
        <taxon>Endopterygota</taxon>
        <taxon>Lepidoptera</taxon>
        <taxon>Glossata</taxon>
        <taxon>Ditrysia</taxon>
        <taxon>Papilionoidea</taxon>
        <taxon>Nymphalidae</taxon>
        <taxon>Nymphalinae</taxon>
        <taxon>Euphydryas</taxon>
    </lineage>
</organism>
<dbReference type="InterPro" id="IPR013103">
    <property type="entry name" value="RVT_2"/>
</dbReference>
<evidence type="ECO:0000313" key="3">
    <source>
        <dbReference type="EMBL" id="CAH2088806.1"/>
    </source>
</evidence>
<gene>
    <name evidence="3" type="ORF">EEDITHA_LOCUS4935</name>
</gene>
<reference evidence="3" key="1">
    <citation type="submission" date="2022-03" db="EMBL/GenBank/DDBJ databases">
        <authorList>
            <person name="Tunstrom K."/>
        </authorList>
    </citation>
    <scope>NUCLEOTIDE SEQUENCE</scope>
</reference>
<feature type="domain" description="Reverse transcriptase Ty1/copia-type" evidence="1">
    <location>
        <begin position="152"/>
        <end position="221"/>
    </location>
</feature>
<dbReference type="Pfam" id="PF07727">
    <property type="entry name" value="RVT_2"/>
    <property type="match status" value="1"/>
</dbReference>
<protein>
    <recommendedName>
        <fullName evidence="5">Polyprotein</fullName>
    </recommendedName>
</protein>
<keyword evidence="4" id="KW-1185">Reference proteome</keyword>
<feature type="domain" description="Retroviral polymerase SH3-like" evidence="2">
    <location>
        <begin position="2"/>
        <end position="57"/>
    </location>
</feature>
<dbReference type="InterPro" id="IPR057670">
    <property type="entry name" value="SH3_retrovirus"/>
</dbReference>
<dbReference type="EMBL" id="CAKOGL010000007">
    <property type="protein sequence ID" value="CAH2088806.1"/>
    <property type="molecule type" value="Genomic_DNA"/>
</dbReference>